<reference evidence="1" key="1">
    <citation type="submission" date="2023-03" db="EMBL/GenBank/DDBJ databases">
        <title>Massive genome expansion in bonnet fungi (Mycena s.s.) driven by repeated elements and novel gene families across ecological guilds.</title>
        <authorList>
            <consortium name="Lawrence Berkeley National Laboratory"/>
            <person name="Harder C.B."/>
            <person name="Miyauchi S."/>
            <person name="Viragh M."/>
            <person name="Kuo A."/>
            <person name="Thoen E."/>
            <person name="Andreopoulos B."/>
            <person name="Lu D."/>
            <person name="Skrede I."/>
            <person name="Drula E."/>
            <person name="Henrissat B."/>
            <person name="Morin E."/>
            <person name="Kohler A."/>
            <person name="Barry K."/>
            <person name="LaButti K."/>
            <person name="Morin E."/>
            <person name="Salamov A."/>
            <person name="Lipzen A."/>
            <person name="Mereny Z."/>
            <person name="Hegedus B."/>
            <person name="Baldrian P."/>
            <person name="Stursova M."/>
            <person name="Weitz H."/>
            <person name="Taylor A."/>
            <person name="Grigoriev I.V."/>
            <person name="Nagy L.G."/>
            <person name="Martin F."/>
            <person name="Kauserud H."/>
        </authorList>
    </citation>
    <scope>NUCLEOTIDE SEQUENCE</scope>
    <source>
        <strain evidence="1">CBHHK067</strain>
    </source>
</reference>
<evidence type="ECO:0000313" key="2">
    <source>
        <dbReference type="Proteomes" id="UP001221757"/>
    </source>
</evidence>
<comment type="caution">
    <text evidence="1">The sequence shown here is derived from an EMBL/GenBank/DDBJ whole genome shotgun (WGS) entry which is preliminary data.</text>
</comment>
<organism evidence="1 2">
    <name type="scientific">Mycena rosella</name>
    <name type="common">Pink bonnet</name>
    <name type="synonym">Agaricus rosellus</name>
    <dbReference type="NCBI Taxonomy" id="1033263"/>
    <lineage>
        <taxon>Eukaryota</taxon>
        <taxon>Fungi</taxon>
        <taxon>Dikarya</taxon>
        <taxon>Basidiomycota</taxon>
        <taxon>Agaricomycotina</taxon>
        <taxon>Agaricomycetes</taxon>
        <taxon>Agaricomycetidae</taxon>
        <taxon>Agaricales</taxon>
        <taxon>Marasmiineae</taxon>
        <taxon>Mycenaceae</taxon>
        <taxon>Mycena</taxon>
    </lineage>
</organism>
<protein>
    <submittedName>
        <fullName evidence="1">Uncharacterized protein</fullName>
    </submittedName>
</protein>
<accession>A0AAD7CY08</accession>
<name>A0AAD7CY08_MYCRO</name>
<gene>
    <name evidence="1" type="ORF">B0H17DRAFT_1142363</name>
</gene>
<dbReference type="AlphaFoldDB" id="A0AAD7CY08"/>
<sequence>MSTPGVVHVTRDYCHEHPIEMWDGGSLEGPEPRNGLTTIVKLLWSAWGKLGWYRVKFASRRDKSVTSGNPGENGRTGSAGWRFQFFQSAAGTTLELRPTFARVSELLTTPRSFLGAYKALSSAQLQSTISSSFASSSTPSFAASSPASAQPKDYAAAFATLQSAYGLGGQAPSISSKKSRAKSTATVGKTRAFVPPQNTYESAFGALSSKFGCGGGAVV</sequence>
<dbReference type="Proteomes" id="UP001221757">
    <property type="component" value="Unassembled WGS sequence"/>
</dbReference>
<dbReference type="EMBL" id="JARKIE010000192">
    <property type="protein sequence ID" value="KAJ7668897.1"/>
    <property type="molecule type" value="Genomic_DNA"/>
</dbReference>
<keyword evidence="2" id="KW-1185">Reference proteome</keyword>
<proteinExistence type="predicted"/>
<evidence type="ECO:0000313" key="1">
    <source>
        <dbReference type="EMBL" id="KAJ7668897.1"/>
    </source>
</evidence>